<name>A0A915Q3A6_9BILA</name>
<proteinExistence type="predicted"/>
<dbReference type="AlphaFoldDB" id="A0A915Q3A6"/>
<dbReference type="WBParaSite" id="sdigi.contig514.g8765.t1">
    <property type="protein sequence ID" value="sdigi.contig514.g8765.t1"/>
    <property type="gene ID" value="sdigi.contig514.g8765"/>
</dbReference>
<keyword evidence="2" id="KW-1185">Reference proteome</keyword>
<dbReference type="Proteomes" id="UP000887581">
    <property type="component" value="Unplaced"/>
</dbReference>
<evidence type="ECO:0000313" key="3">
    <source>
        <dbReference type="WBParaSite" id="sdigi.contig514.g8765.t1"/>
    </source>
</evidence>
<reference evidence="3" key="1">
    <citation type="submission" date="2022-11" db="UniProtKB">
        <authorList>
            <consortium name="WormBaseParasite"/>
        </authorList>
    </citation>
    <scope>IDENTIFICATION</scope>
</reference>
<protein>
    <submittedName>
        <fullName evidence="3">NAC domain-containing protein</fullName>
    </submittedName>
</protein>
<sequence>MVKKNESDKSEEKSTLSTEQMDVPASFWNTHDHEALIEQFLAELVEEQTSENFISNESPEESPAKYNEDIDVASELSFITEHLFNPPPVHGTPGSSYSTTHPHNIPYTDDLPVFGAHTVIADWYQPEGIR</sequence>
<feature type="compositionally biased region" description="Basic and acidic residues" evidence="1">
    <location>
        <begin position="1"/>
        <end position="14"/>
    </location>
</feature>
<organism evidence="2 3">
    <name type="scientific">Setaria digitata</name>
    <dbReference type="NCBI Taxonomy" id="48799"/>
    <lineage>
        <taxon>Eukaryota</taxon>
        <taxon>Metazoa</taxon>
        <taxon>Ecdysozoa</taxon>
        <taxon>Nematoda</taxon>
        <taxon>Chromadorea</taxon>
        <taxon>Rhabditida</taxon>
        <taxon>Spirurina</taxon>
        <taxon>Spiruromorpha</taxon>
        <taxon>Filarioidea</taxon>
        <taxon>Setariidae</taxon>
        <taxon>Setaria</taxon>
    </lineage>
</organism>
<feature type="region of interest" description="Disordered" evidence="1">
    <location>
        <begin position="1"/>
        <end position="22"/>
    </location>
</feature>
<accession>A0A915Q3A6</accession>
<evidence type="ECO:0000313" key="2">
    <source>
        <dbReference type="Proteomes" id="UP000887581"/>
    </source>
</evidence>
<evidence type="ECO:0000256" key="1">
    <source>
        <dbReference type="SAM" id="MobiDB-lite"/>
    </source>
</evidence>